<accession>A0A397HHD8</accession>
<gene>
    <name evidence="1" type="ORF">Glove_350g112</name>
</gene>
<name>A0A397HHD8_9GLOM</name>
<evidence type="ECO:0000313" key="2">
    <source>
        <dbReference type="Proteomes" id="UP000266861"/>
    </source>
</evidence>
<keyword evidence="2" id="KW-1185">Reference proteome</keyword>
<organism evidence="1 2">
    <name type="scientific">Diversispora epigaea</name>
    <dbReference type="NCBI Taxonomy" id="1348612"/>
    <lineage>
        <taxon>Eukaryota</taxon>
        <taxon>Fungi</taxon>
        <taxon>Fungi incertae sedis</taxon>
        <taxon>Mucoromycota</taxon>
        <taxon>Glomeromycotina</taxon>
        <taxon>Glomeromycetes</taxon>
        <taxon>Diversisporales</taxon>
        <taxon>Diversisporaceae</taxon>
        <taxon>Diversispora</taxon>
    </lineage>
</organism>
<protein>
    <submittedName>
        <fullName evidence="1">Uncharacterized protein</fullName>
    </submittedName>
</protein>
<comment type="caution">
    <text evidence="1">The sequence shown here is derived from an EMBL/GenBank/DDBJ whole genome shotgun (WGS) entry which is preliminary data.</text>
</comment>
<sequence>MGSIVAKRGWDHEDSTGVNERVLRCGKTQLVQSVNCWENFTLNYIFDEMGSIVAKRGWDHEDSTGVNERVLNRVGQLLHVQYLTKQDQIDICNVISQRMAMDQDETNFDKSTDEFTNNNNVILITIVILDLVRRILKFCENLYSPH</sequence>
<evidence type="ECO:0000313" key="1">
    <source>
        <dbReference type="EMBL" id="RHZ60986.1"/>
    </source>
</evidence>
<dbReference type="AlphaFoldDB" id="A0A397HHD8"/>
<dbReference type="Proteomes" id="UP000266861">
    <property type="component" value="Unassembled WGS sequence"/>
</dbReference>
<proteinExistence type="predicted"/>
<dbReference type="OrthoDB" id="5421at2759"/>
<dbReference type="EMBL" id="PQFF01000320">
    <property type="protein sequence ID" value="RHZ60986.1"/>
    <property type="molecule type" value="Genomic_DNA"/>
</dbReference>
<reference evidence="1 2" key="1">
    <citation type="submission" date="2018-08" db="EMBL/GenBank/DDBJ databases">
        <title>Genome and evolution of the arbuscular mycorrhizal fungus Diversispora epigaea (formerly Glomus versiforme) and its bacterial endosymbionts.</title>
        <authorList>
            <person name="Sun X."/>
            <person name="Fei Z."/>
            <person name="Harrison M."/>
        </authorList>
    </citation>
    <scope>NUCLEOTIDE SEQUENCE [LARGE SCALE GENOMIC DNA]</scope>
    <source>
        <strain evidence="1 2">IT104</strain>
    </source>
</reference>